<dbReference type="PANTHER" id="PTHR43581">
    <property type="entry name" value="ATP/GTP PHOSPHATASE"/>
    <property type="match status" value="1"/>
</dbReference>
<dbReference type="PANTHER" id="PTHR43581:SF4">
    <property type="entry name" value="ATP_GTP PHOSPHATASE"/>
    <property type="match status" value="1"/>
</dbReference>
<feature type="domain" description="OLD protein-like TOPRIM" evidence="2">
    <location>
        <begin position="370"/>
        <end position="437"/>
    </location>
</feature>
<feature type="domain" description="Endonuclease GajA/Old nuclease/RecF-like AAA" evidence="1">
    <location>
        <begin position="1"/>
        <end position="76"/>
    </location>
</feature>
<evidence type="ECO:0000259" key="1">
    <source>
        <dbReference type="Pfam" id="PF13175"/>
    </source>
</evidence>
<dbReference type="Pfam" id="PF20469">
    <property type="entry name" value="OLD-like_TOPRIM"/>
    <property type="match status" value="1"/>
</dbReference>
<evidence type="ECO:0000313" key="3">
    <source>
        <dbReference type="EMBL" id="OGG91930.1"/>
    </source>
</evidence>
<organism evidence="3 4">
    <name type="scientific">Candidatus Kuenenbacteria bacterium RIFCSPLOWO2_12_FULL_42_13</name>
    <dbReference type="NCBI Taxonomy" id="1798565"/>
    <lineage>
        <taxon>Bacteria</taxon>
        <taxon>Candidatus Kueneniibacteriota</taxon>
    </lineage>
</organism>
<dbReference type="AlphaFoldDB" id="A0A1F6G1F4"/>
<dbReference type="InterPro" id="IPR051396">
    <property type="entry name" value="Bact_Antivir_Def_Nuclease"/>
</dbReference>
<evidence type="ECO:0008006" key="5">
    <source>
        <dbReference type="Google" id="ProtNLM"/>
    </source>
</evidence>
<dbReference type="SUPFAM" id="SSF52540">
    <property type="entry name" value="P-loop containing nucleoside triphosphate hydrolases"/>
    <property type="match status" value="1"/>
</dbReference>
<sequence>MFIQKLEIKNFRSIKELTIQPKNLCALIGPNSAGKTNVLRALDLVIGEGWTTKAKVARELFHDTTKPIIIEVSFANPITFTNKRGYEVSISSVKLEMTLEPELSAKTTMNGDNTFYDQDQFKKLCHFIFITSERQLASELRVSQWTMLGKLMRLIYENYVAQNSGNEQDLKNKFAEKIKPAKEFLEDDFSTDEVTFKKFVDAFKKYCKENSAGLANEFEPVLDIYNLNWFYKTLQIHVKENFPDRHFDSEEVGAGMQNLLLVSIFQTYAALMGGRVIFGIEEPEMYLYPQAQRALYKNFIKLSENTQIFYTTHNPNFVDGGRPDDIVLLRKDLDRGTYLLEKDADFNAENAEKQKHKIYTHFNQERNELFFARKTLLVEGDSDKILFSTLCENKWGVNLDERGISIIECGGKGGVMYFLGVCRLIGFDDYFAVWDKDESLDNTNLLDEAKNNSKGLEIDPNLESVLKLPDGDNAEKVKNACEWAIKNDSKIPKCFEAVENFLKGKNSENISTEIEKEDTINPEDIPF</sequence>
<feature type="domain" description="Endonuclease GajA/Old nuclease/RecF-like AAA" evidence="1">
    <location>
        <begin position="118"/>
        <end position="318"/>
    </location>
</feature>
<dbReference type="Pfam" id="PF13175">
    <property type="entry name" value="AAA_15"/>
    <property type="match status" value="2"/>
</dbReference>
<evidence type="ECO:0000259" key="2">
    <source>
        <dbReference type="Pfam" id="PF20469"/>
    </source>
</evidence>
<dbReference type="InterPro" id="IPR034139">
    <property type="entry name" value="TOPRIM_OLD"/>
</dbReference>
<reference evidence="3 4" key="1">
    <citation type="journal article" date="2016" name="Nat. Commun.">
        <title>Thousands of microbial genomes shed light on interconnected biogeochemical processes in an aquifer system.</title>
        <authorList>
            <person name="Anantharaman K."/>
            <person name="Brown C.T."/>
            <person name="Hug L.A."/>
            <person name="Sharon I."/>
            <person name="Castelle C.J."/>
            <person name="Probst A.J."/>
            <person name="Thomas B.C."/>
            <person name="Singh A."/>
            <person name="Wilkins M.J."/>
            <person name="Karaoz U."/>
            <person name="Brodie E.L."/>
            <person name="Williams K.H."/>
            <person name="Hubbard S.S."/>
            <person name="Banfield J.F."/>
        </authorList>
    </citation>
    <scope>NUCLEOTIDE SEQUENCE [LARGE SCALE GENOMIC DNA]</scope>
</reference>
<dbReference type="EMBL" id="MFNA01000032">
    <property type="protein sequence ID" value="OGG91930.1"/>
    <property type="molecule type" value="Genomic_DNA"/>
</dbReference>
<dbReference type="InterPro" id="IPR027417">
    <property type="entry name" value="P-loop_NTPase"/>
</dbReference>
<proteinExistence type="predicted"/>
<comment type="caution">
    <text evidence="3">The sequence shown here is derived from an EMBL/GenBank/DDBJ whole genome shotgun (WGS) entry which is preliminary data.</text>
</comment>
<gene>
    <name evidence="3" type="ORF">A3H03_03520</name>
</gene>
<protein>
    <recommendedName>
        <fullName evidence="5">AAA domain-containing protein</fullName>
    </recommendedName>
</protein>
<dbReference type="Proteomes" id="UP000177320">
    <property type="component" value="Unassembled WGS sequence"/>
</dbReference>
<dbReference type="CDD" id="cd01026">
    <property type="entry name" value="TOPRIM_OLD"/>
    <property type="match status" value="1"/>
</dbReference>
<evidence type="ECO:0000313" key="4">
    <source>
        <dbReference type="Proteomes" id="UP000177320"/>
    </source>
</evidence>
<accession>A0A1F6G1F4</accession>
<name>A0A1F6G1F4_9BACT</name>
<dbReference type="Gene3D" id="3.40.50.300">
    <property type="entry name" value="P-loop containing nucleotide triphosphate hydrolases"/>
    <property type="match status" value="1"/>
</dbReference>
<dbReference type="InterPro" id="IPR041685">
    <property type="entry name" value="AAA_GajA/Old/RecF-like"/>
</dbReference>